<dbReference type="InterPro" id="IPR038232">
    <property type="entry name" value="PknH-like_Extracell_sf"/>
</dbReference>
<accession>A0A4R8S7K9</accession>
<dbReference type="EMBL" id="PECH01000007">
    <property type="protein sequence ID" value="TDZ82116.1"/>
    <property type="molecule type" value="Genomic_DNA"/>
</dbReference>
<organism evidence="1 2">
    <name type="scientific">Mycobacteroides salmoniphilum</name>
    <dbReference type="NCBI Taxonomy" id="404941"/>
    <lineage>
        <taxon>Bacteria</taxon>
        <taxon>Bacillati</taxon>
        <taxon>Actinomycetota</taxon>
        <taxon>Actinomycetes</taxon>
        <taxon>Mycobacteriales</taxon>
        <taxon>Mycobacteriaceae</taxon>
        <taxon>Mycobacteroides</taxon>
    </lineage>
</organism>
<dbReference type="Proteomes" id="UP000295117">
    <property type="component" value="Unassembled WGS sequence"/>
</dbReference>
<comment type="caution">
    <text evidence="1">The sequence shown here is derived from an EMBL/GenBank/DDBJ whole genome shotgun (WGS) entry which is preliminary data.</text>
</comment>
<dbReference type="Gene3D" id="3.40.1000.70">
    <property type="entry name" value="PknH-like extracellular domain"/>
    <property type="match status" value="1"/>
</dbReference>
<name>A0A4R8S7K9_9MYCO</name>
<evidence type="ECO:0000313" key="1">
    <source>
        <dbReference type="EMBL" id="TDZ82116.1"/>
    </source>
</evidence>
<dbReference type="AlphaFoldDB" id="A0A4R8S7K9"/>
<gene>
    <name evidence="1" type="ORF">DE4585_02645</name>
</gene>
<sequence length="135" mass="14613">MPAPEEVWNSSALTQFIRVSADTPRADPNGKLINEDVKGFCLVTQTIAFYRDNNSARDVFDKLAKGMRDAAGSTVTSSDGKSLVVNSEQRGTGKEVTVLRGERNMLAQVYVLPAASNEGAISVAETIFSKMNRVD</sequence>
<evidence type="ECO:0000313" key="2">
    <source>
        <dbReference type="Proteomes" id="UP000295117"/>
    </source>
</evidence>
<reference evidence="1 2" key="1">
    <citation type="journal article" date="2019" name="Sci. Rep.">
        <title>Extended insight into the Mycobacterium chelonae-abscessus complex through whole genome sequencing of Mycobacterium salmoniphilum outbreak and Mycobacterium salmoniphilum-like strains.</title>
        <authorList>
            <person name="Behra P.R.K."/>
            <person name="Das S."/>
            <person name="Pettersson B.M.F."/>
            <person name="Shirreff L."/>
            <person name="DuCote T."/>
            <person name="Jacobsson K.G."/>
            <person name="Ennis D.G."/>
            <person name="Kirsebom L.A."/>
        </authorList>
    </citation>
    <scope>NUCLEOTIDE SEQUENCE [LARGE SCALE GENOMIC DNA]</scope>
    <source>
        <strain evidence="1 2">DE 4585</strain>
    </source>
</reference>
<proteinExistence type="predicted"/>
<protein>
    <submittedName>
        <fullName evidence="1">Uncharacterized protein</fullName>
    </submittedName>
</protein>